<dbReference type="InterPro" id="IPR020843">
    <property type="entry name" value="ER"/>
</dbReference>
<evidence type="ECO:0000313" key="7">
    <source>
        <dbReference type="EMBL" id="CAB4536135.1"/>
    </source>
</evidence>
<evidence type="ECO:0000256" key="5">
    <source>
        <dbReference type="ARBA" id="ARBA00023002"/>
    </source>
</evidence>
<proteinExistence type="inferred from homology"/>
<accession>A0A6J6BB77</accession>
<dbReference type="Pfam" id="PF08240">
    <property type="entry name" value="ADH_N"/>
    <property type="match status" value="1"/>
</dbReference>
<evidence type="ECO:0000256" key="4">
    <source>
        <dbReference type="ARBA" id="ARBA00022833"/>
    </source>
</evidence>
<comment type="cofactor">
    <cofactor evidence="1">
        <name>Zn(2+)</name>
        <dbReference type="ChEBI" id="CHEBI:29105"/>
    </cofactor>
</comment>
<protein>
    <submittedName>
        <fullName evidence="7">Unannotated protein</fullName>
    </submittedName>
</protein>
<dbReference type="SMART" id="SM00829">
    <property type="entry name" value="PKS_ER"/>
    <property type="match status" value="1"/>
</dbReference>
<evidence type="ECO:0000259" key="6">
    <source>
        <dbReference type="SMART" id="SM00829"/>
    </source>
</evidence>
<dbReference type="SUPFAM" id="SSF51735">
    <property type="entry name" value="NAD(P)-binding Rossmann-fold domains"/>
    <property type="match status" value="1"/>
</dbReference>
<comment type="similarity">
    <text evidence="2">Belongs to the zinc-containing alcohol dehydrogenase family.</text>
</comment>
<keyword evidence="4" id="KW-0862">Zinc</keyword>
<evidence type="ECO:0000256" key="2">
    <source>
        <dbReference type="ARBA" id="ARBA00008072"/>
    </source>
</evidence>
<dbReference type="GO" id="GO:0008270">
    <property type="term" value="F:zinc ion binding"/>
    <property type="evidence" value="ECO:0007669"/>
    <property type="project" value="InterPro"/>
</dbReference>
<dbReference type="GO" id="GO:0016491">
    <property type="term" value="F:oxidoreductase activity"/>
    <property type="evidence" value="ECO:0007669"/>
    <property type="project" value="UniProtKB-KW"/>
</dbReference>
<dbReference type="InterPro" id="IPR013149">
    <property type="entry name" value="ADH-like_C"/>
</dbReference>
<reference evidence="7" key="1">
    <citation type="submission" date="2020-05" db="EMBL/GenBank/DDBJ databases">
        <authorList>
            <person name="Chiriac C."/>
            <person name="Salcher M."/>
            <person name="Ghai R."/>
            <person name="Kavagutti S V."/>
        </authorList>
    </citation>
    <scope>NUCLEOTIDE SEQUENCE</scope>
</reference>
<evidence type="ECO:0000256" key="3">
    <source>
        <dbReference type="ARBA" id="ARBA00022723"/>
    </source>
</evidence>
<keyword evidence="3" id="KW-0479">Metal-binding</keyword>
<evidence type="ECO:0000256" key="1">
    <source>
        <dbReference type="ARBA" id="ARBA00001947"/>
    </source>
</evidence>
<feature type="domain" description="Enoyl reductase (ER)" evidence="6">
    <location>
        <begin position="11"/>
        <end position="349"/>
    </location>
</feature>
<dbReference type="SUPFAM" id="SSF50129">
    <property type="entry name" value="GroES-like"/>
    <property type="match status" value="1"/>
</dbReference>
<dbReference type="Gene3D" id="3.40.50.720">
    <property type="entry name" value="NAD(P)-binding Rossmann-like Domain"/>
    <property type="match status" value="1"/>
</dbReference>
<dbReference type="PROSITE" id="PS00059">
    <property type="entry name" value="ADH_ZINC"/>
    <property type="match status" value="1"/>
</dbReference>
<organism evidence="7">
    <name type="scientific">freshwater metagenome</name>
    <dbReference type="NCBI Taxonomy" id="449393"/>
    <lineage>
        <taxon>unclassified sequences</taxon>
        <taxon>metagenomes</taxon>
        <taxon>ecological metagenomes</taxon>
    </lineage>
</organism>
<dbReference type="InterPro" id="IPR002328">
    <property type="entry name" value="ADH_Zn_CS"/>
</dbReference>
<name>A0A6J6BB77_9ZZZZ</name>
<dbReference type="InterPro" id="IPR013154">
    <property type="entry name" value="ADH-like_N"/>
</dbReference>
<dbReference type="AlphaFoldDB" id="A0A6J6BB77"/>
<dbReference type="InterPro" id="IPR036291">
    <property type="entry name" value="NAD(P)-bd_dom_sf"/>
</dbReference>
<dbReference type="EMBL" id="CAEZSC010000042">
    <property type="protein sequence ID" value="CAB4536135.1"/>
    <property type="molecule type" value="Genomic_DNA"/>
</dbReference>
<dbReference type="PANTHER" id="PTHR43161">
    <property type="entry name" value="SORBITOL DEHYDROGENASE"/>
    <property type="match status" value="1"/>
</dbReference>
<dbReference type="Pfam" id="PF00107">
    <property type="entry name" value="ADH_zinc_N"/>
    <property type="match status" value="1"/>
</dbReference>
<keyword evidence="5" id="KW-0560">Oxidoreductase</keyword>
<gene>
    <name evidence="7" type="ORF">UFOPK1380_00765</name>
</gene>
<sequence>MSATMRAAVLHDIKDLRVEDFPKPSTLAPNDVLVHVKYNGLCGTDASEYAKSSMMVPLKNPHPNSKHQGATILGHEFIGTVVEAGSSAQEMLGKRVACGAGVSCGQCALCKEGRTNLCDHYYTLGLSIHGGLAEFAVAPKNICVPIPDSVSDESAALAQPLAVGIHGVRRAGVKKGDQVVLLGVGAIGSFACVALQSYGVEIIAMDIDQKRLDVATQLGATKTILISPEITPAEIKALIPAGVDVVFETSGAPGAAARGLALAKRGGILMLMGLNKTPQDFPFADAVLREVVLQTTVAHVCKDDMPEALELLASGKVAKLLTDRIYSLENVNEAFEVLASGKANGKILVTPQNV</sequence>
<dbReference type="Gene3D" id="3.90.180.10">
    <property type="entry name" value="Medium-chain alcohol dehydrogenases, catalytic domain"/>
    <property type="match status" value="1"/>
</dbReference>
<dbReference type="InterPro" id="IPR011032">
    <property type="entry name" value="GroES-like_sf"/>
</dbReference>